<comment type="caution">
    <text evidence="2">The sequence shown here is derived from an EMBL/GenBank/DDBJ whole genome shotgun (WGS) entry which is preliminary data.</text>
</comment>
<evidence type="ECO:0000313" key="3">
    <source>
        <dbReference type="Proteomes" id="UP000264310"/>
    </source>
</evidence>
<evidence type="ECO:0000256" key="1">
    <source>
        <dbReference type="SAM" id="Phobius"/>
    </source>
</evidence>
<keyword evidence="1" id="KW-0472">Membrane</keyword>
<dbReference type="Pfam" id="PF19600">
    <property type="entry name" value="DUF6105"/>
    <property type="match status" value="1"/>
</dbReference>
<dbReference type="OrthoDB" id="7906687at2"/>
<name>A0A371XB01_9HYPH</name>
<protein>
    <submittedName>
        <fullName evidence="2">Uncharacterized protein</fullName>
    </submittedName>
</protein>
<dbReference type="Proteomes" id="UP000264310">
    <property type="component" value="Unassembled WGS sequence"/>
</dbReference>
<dbReference type="InterPro" id="IPR046087">
    <property type="entry name" value="DUF6105"/>
</dbReference>
<gene>
    <name evidence="2" type="ORF">DYI37_02900</name>
</gene>
<proteinExistence type="predicted"/>
<feature type="transmembrane region" description="Helical" evidence="1">
    <location>
        <begin position="54"/>
        <end position="75"/>
    </location>
</feature>
<evidence type="ECO:0000313" key="2">
    <source>
        <dbReference type="EMBL" id="RFC66407.1"/>
    </source>
</evidence>
<keyword evidence="1" id="KW-0812">Transmembrane</keyword>
<keyword evidence="3" id="KW-1185">Reference proteome</keyword>
<dbReference type="RefSeq" id="WP_116681660.1">
    <property type="nucleotide sequence ID" value="NZ_QURL01000001.1"/>
</dbReference>
<reference evidence="2 3" key="1">
    <citation type="submission" date="2018-08" db="EMBL/GenBank/DDBJ databases">
        <title>Fulvimarina sp. 85, whole genome shotgun sequence.</title>
        <authorList>
            <person name="Tuo L."/>
        </authorList>
    </citation>
    <scope>NUCLEOTIDE SEQUENCE [LARGE SCALE GENOMIC DNA]</scope>
    <source>
        <strain evidence="2 3">85</strain>
    </source>
</reference>
<accession>A0A371XB01</accession>
<dbReference type="EMBL" id="QURL01000001">
    <property type="protein sequence ID" value="RFC66407.1"/>
    <property type="molecule type" value="Genomic_DNA"/>
</dbReference>
<organism evidence="2 3">
    <name type="scientific">Fulvimarina endophytica</name>
    <dbReference type="NCBI Taxonomy" id="2293836"/>
    <lineage>
        <taxon>Bacteria</taxon>
        <taxon>Pseudomonadati</taxon>
        <taxon>Pseudomonadota</taxon>
        <taxon>Alphaproteobacteria</taxon>
        <taxon>Hyphomicrobiales</taxon>
        <taxon>Aurantimonadaceae</taxon>
        <taxon>Fulvimarina</taxon>
    </lineage>
</organism>
<sequence>MRKFFLFWVLPLGIFWSWFFAARADLGLVFFSRDVFDRSFAVYEAVLGLTADEVAWLIAKATVVDSLIILAIIAFRRRKTISAYLKARMAARRAIALSRREAGV</sequence>
<dbReference type="AlphaFoldDB" id="A0A371XB01"/>
<keyword evidence="1" id="KW-1133">Transmembrane helix</keyword>